<feature type="transmembrane region" description="Helical" evidence="2">
    <location>
        <begin position="405"/>
        <end position="421"/>
    </location>
</feature>
<accession>D7FTQ4</accession>
<name>D7FTQ4_ECTSI</name>
<dbReference type="EMBL" id="FN649741">
    <property type="protein sequence ID" value="CBJ31431.1"/>
    <property type="molecule type" value="Genomic_DNA"/>
</dbReference>
<keyword evidence="2" id="KW-0812">Transmembrane</keyword>
<proteinExistence type="predicted"/>
<dbReference type="AlphaFoldDB" id="D7FTQ4"/>
<evidence type="ECO:0000313" key="4">
    <source>
        <dbReference type="Proteomes" id="UP000002630"/>
    </source>
</evidence>
<feature type="transmembrane region" description="Helical" evidence="2">
    <location>
        <begin position="505"/>
        <end position="524"/>
    </location>
</feature>
<evidence type="ECO:0000256" key="1">
    <source>
        <dbReference type="SAM" id="MobiDB-lite"/>
    </source>
</evidence>
<feature type="compositionally biased region" description="Polar residues" evidence="1">
    <location>
        <begin position="24"/>
        <end position="34"/>
    </location>
</feature>
<feature type="transmembrane region" description="Helical" evidence="2">
    <location>
        <begin position="108"/>
        <end position="126"/>
    </location>
</feature>
<feature type="transmembrane region" description="Helical" evidence="2">
    <location>
        <begin position="441"/>
        <end position="463"/>
    </location>
</feature>
<dbReference type="EMBL" id="FN648437">
    <property type="protein sequence ID" value="CBJ31431.1"/>
    <property type="molecule type" value="Genomic_DNA"/>
</dbReference>
<dbReference type="InParanoid" id="D7FTQ4"/>
<keyword evidence="2" id="KW-1133">Transmembrane helix</keyword>
<evidence type="ECO:0000256" key="2">
    <source>
        <dbReference type="SAM" id="Phobius"/>
    </source>
</evidence>
<feature type="region of interest" description="Disordered" evidence="1">
    <location>
        <begin position="10"/>
        <end position="56"/>
    </location>
</feature>
<sequence length="530" mass="58380">MWRWFTYEEEYPGEESKHDPNNVLARQTSSSSGRLSAKSPHGSNGGTDSDSDVAPTFDNLDPSVTAAILAQAAFRGYRLRERLRRLPAREAEKHILGLHNNARGFRRVGLFLLFSGLYFTLVFYGVDVAFQRSVQQALRDHVAGVKYGPDLDKTHHDVASLGDVHDWIQIALNCIGVFLEKCEEVLGLPSSNTTASSSTATSEAVAANFSALLEELDLEPSGGVRASGGYVTVENVNYDGNGYAGDRNRAIGGMLVTFTRRNRLSSDECSSSSSGDYYDICLADEGTNKTTYSPPQPWASFRQSEEMVYSGVASGYPVLIETGGFNIGLNFGYCTLLVMEDLDVIPRDEVRSVNVQLVTYNGNQGSAFGSINIGFTFDHGGEVEAHELVTAYILTGNAGQGNDRIRWILGLIFVCMTLAMIRHDTKKWYRARHAKARRNKCHCCCGFTFFTLIILNVLMWLGWASLGKVIAFDVVLQGTSSEEDSVMAALTGQILALQEAALFSWSLHIIFLLTTLAGLYRWIFQFVASF</sequence>
<gene>
    <name evidence="3" type="ORF">Esi_0255_0026</name>
</gene>
<reference evidence="3 4" key="1">
    <citation type="journal article" date="2010" name="Nature">
        <title>The Ectocarpus genome and the independent evolution of multicellularity in brown algae.</title>
        <authorList>
            <person name="Cock J.M."/>
            <person name="Sterck L."/>
            <person name="Rouze P."/>
            <person name="Scornet D."/>
            <person name="Allen A.E."/>
            <person name="Amoutzias G."/>
            <person name="Anthouard V."/>
            <person name="Artiguenave F."/>
            <person name="Aury J.M."/>
            <person name="Badger J.H."/>
            <person name="Beszteri B."/>
            <person name="Billiau K."/>
            <person name="Bonnet E."/>
            <person name="Bothwell J.H."/>
            <person name="Bowler C."/>
            <person name="Boyen C."/>
            <person name="Brownlee C."/>
            <person name="Carrano C.J."/>
            <person name="Charrier B."/>
            <person name="Cho G.Y."/>
            <person name="Coelho S.M."/>
            <person name="Collen J."/>
            <person name="Corre E."/>
            <person name="Da Silva C."/>
            <person name="Delage L."/>
            <person name="Delaroque N."/>
            <person name="Dittami S.M."/>
            <person name="Doulbeau S."/>
            <person name="Elias M."/>
            <person name="Farnham G."/>
            <person name="Gachon C.M."/>
            <person name="Gschloessl B."/>
            <person name="Heesch S."/>
            <person name="Jabbari K."/>
            <person name="Jubin C."/>
            <person name="Kawai H."/>
            <person name="Kimura K."/>
            <person name="Kloareg B."/>
            <person name="Kupper F.C."/>
            <person name="Lang D."/>
            <person name="Le Bail A."/>
            <person name="Leblanc C."/>
            <person name="Lerouge P."/>
            <person name="Lohr M."/>
            <person name="Lopez P.J."/>
            <person name="Martens C."/>
            <person name="Maumus F."/>
            <person name="Michel G."/>
            <person name="Miranda-Saavedra D."/>
            <person name="Morales J."/>
            <person name="Moreau H."/>
            <person name="Motomura T."/>
            <person name="Nagasato C."/>
            <person name="Napoli C.A."/>
            <person name="Nelson D.R."/>
            <person name="Nyvall-Collen P."/>
            <person name="Peters A.F."/>
            <person name="Pommier C."/>
            <person name="Potin P."/>
            <person name="Poulain J."/>
            <person name="Quesneville H."/>
            <person name="Read B."/>
            <person name="Rensing S.A."/>
            <person name="Ritter A."/>
            <person name="Rousvoal S."/>
            <person name="Samanta M."/>
            <person name="Samson G."/>
            <person name="Schroeder D.C."/>
            <person name="Segurens B."/>
            <person name="Strittmatter M."/>
            <person name="Tonon T."/>
            <person name="Tregear J.W."/>
            <person name="Valentin K."/>
            <person name="von Dassow P."/>
            <person name="Yamagishi T."/>
            <person name="Van de Peer Y."/>
            <person name="Wincker P."/>
        </authorList>
    </citation>
    <scope>NUCLEOTIDE SEQUENCE [LARGE SCALE GENOMIC DNA]</scope>
    <source>
        <strain evidence="4">Ec32 / CCAP1310/4</strain>
    </source>
</reference>
<keyword evidence="4" id="KW-1185">Reference proteome</keyword>
<keyword evidence="2" id="KW-0472">Membrane</keyword>
<organism evidence="3 4">
    <name type="scientific">Ectocarpus siliculosus</name>
    <name type="common">Brown alga</name>
    <name type="synonym">Conferva siliculosa</name>
    <dbReference type="NCBI Taxonomy" id="2880"/>
    <lineage>
        <taxon>Eukaryota</taxon>
        <taxon>Sar</taxon>
        <taxon>Stramenopiles</taxon>
        <taxon>Ochrophyta</taxon>
        <taxon>PX clade</taxon>
        <taxon>Phaeophyceae</taxon>
        <taxon>Ectocarpales</taxon>
        <taxon>Ectocarpaceae</taxon>
        <taxon>Ectocarpus</taxon>
    </lineage>
</organism>
<dbReference type="Proteomes" id="UP000002630">
    <property type="component" value="Linkage Group LG16"/>
</dbReference>
<evidence type="ECO:0000313" key="3">
    <source>
        <dbReference type="EMBL" id="CBJ31431.1"/>
    </source>
</evidence>
<dbReference type="PROSITE" id="PS50096">
    <property type="entry name" value="IQ"/>
    <property type="match status" value="1"/>
</dbReference>
<protein>
    <submittedName>
        <fullName evidence="3">Uncharacterized protein</fullName>
    </submittedName>
</protein>